<evidence type="ECO:0000259" key="1">
    <source>
        <dbReference type="Pfam" id="PF01796"/>
    </source>
</evidence>
<proteinExistence type="predicted"/>
<evidence type="ECO:0000313" key="3">
    <source>
        <dbReference type="EMBL" id="MBB6512784.1"/>
    </source>
</evidence>
<evidence type="ECO:0000313" key="4">
    <source>
        <dbReference type="Proteomes" id="UP000572212"/>
    </source>
</evidence>
<dbReference type="SUPFAM" id="SSF50249">
    <property type="entry name" value="Nucleic acid-binding proteins"/>
    <property type="match status" value="1"/>
</dbReference>
<evidence type="ECO:0000259" key="2">
    <source>
        <dbReference type="Pfam" id="PF12172"/>
    </source>
</evidence>
<name>A0A841RPC5_9BACI</name>
<keyword evidence="4" id="KW-1185">Reference proteome</keyword>
<dbReference type="Pfam" id="PF12172">
    <property type="entry name" value="zf-ChsH2"/>
    <property type="match status" value="1"/>
</dbReference>
<feature type="domain" description="ChsH2 C-terminal OB-fold" evidence="1">
    <location>
        <begin position="56"/>
        <end position="105"/>
    </location>
</feature>
<sequence length="137" mass="15780">MKNISFPEPTVNPITKPFWDEVANHRFTIQQCEDCKEWIFYPRAHCPHCFGSNLAWKKASGKGYLKSWSIVHRAGHPAWQTKAPYVVGVVELEEGPSLLSHILVSSEELTYRMPLHVSYEQIGTYTLPFFKKQEAQS</sequence>
<dbReference type="InterPro" id="IPR052513">
    <property type="entry name" value="Thioester_dehydratase-like"/>
</dbReference>
<gene>
    <name evidence="3" type="ORF">GGQ92_001573</name>
</gene>
<dbReference type="EMBL" id="JACHON010000005">
    <property type="protein sequence ID" value="MBB6512784.1"/>
    <property type="molecule type" value="Genomic_DNA"/>
</dbReference>
<dbReference type="InterPro" id="IPR012340">
    <property type="entry name" value="NA-bd_OB-fold"/>
</dbReference>
<dbReference type="Proteomes" id="UP000572212">
    <property type="component" value="Unassembled WGS sequence"/>
</dbReference>
<dbReference type="InterPro" id="IPR002878">
    <property type="entry name" value="ChsH2_C"/>
</dbReference>
<comment type="caution">
    <text evidence="3">The sequence shown here is derived from an EMBL/GenBank/DDBJ whole genome shotgun (WGS) entry which is preliminary data.</text>
</comment>
<reference evidence="3 4" key="1">
    <citation type="submission" date="2020-08" db="EMBL/GenBank/DDBJ databases">
        <title>Genomic Encyclopedia of Type Strains, Phase IV (KMG-IV): sequencing the most valuable type-strain genomes for metagenomic binning, comparative biology and taxonomic classification.</title>
        <authorList>
            <person name="Goeker M."/>
        </authorList>
    </citation>
    <scope>NUCLEOTIDE SEQUENCE [LARGE SCALE GENOMIC DNA]</scope>
    <source>
        <strain evidence="3 4">DSM 11805</strain>
    </source>
</reference>
<organism evidence="3 4">
    <name type="scientific">Gracilibacillus halotolerans</name>
    <dbReference type="NCBI Taxonomy" id="74386"/>
    <lineage>
        <taxon>Bacteria</taxon>
        <taxon>Bacillati</taxon>
        <taxon>Bacillota</taxon>
        <taxon>Bacilli</taxon>
        <taxon>Bacillales</taxon>
        <taxon>Bacillaceae</taxon>
        <taxon>Gracilibacillus</taxon>
    </lineage>
</organism>
<evidence type="ECO:0008006" key="5">
    <source>
        <dbReference type="Google" id="ProtNLM"/>
    </source>
</evidence>
<dbReference type="PANTHER" id="PTHR34075">
    <property type="entry name" value="BLR3430 PROTEIN"/>
    <property type="match status" value="1"/>
</dbReference>
<dbReference type="RefSeq" id="WP_184246712.1">
    <property type="nucleotide sequence ID" value="NZ_BAAACU010000059.1"/>
</dbReference>
<dbReference type="Gene3D" id="6.10.30.10">
    <property type="match status" value="1"/>
</dbReference>
<feature type="domain" description="ChsH2 rubredoxin-like zinc ribbon" evidence="2">
    <location>
        <begin position="19"/>
        <end position="54"/>
    </location>
</feature>
<dbReference type="AlphaFoldDB" id="A0A841RPC5"/>
<dbReference type="InterPro" id="IPR022002">
    <property type="entry name" value="ChsH2_Znr"/>
</dbReference>
<protein>
    <recommendedName>
        <fullName evidence="5">DUF35 domain-containing protein</fullName>
    </recommendedName>
</protein>
<dbReference type="PANTHER" id="PTHR34075:SF5">
    <property type="entry name" value="BLR3430 PROTEIN"/>
    <property type="match status" value="1"/>
</dbReference>
<accession>A0A841RPC5</accession>
<dbReference type="Pfam" id="PF01796">
    <property type="entry name" value="OB_ChsH2_C"/>
    <property type="match status" value="1"/>
</dbReference>